<evidence type="ECO:0000313" key="2">
    <source>
        <dbReference type="Proteomes" id="UP000078356"/>
    </source>
</evidence>
<reference evidence="1 2" key="1">
    <citation type="submission" date="2016-04" db="EMBL/GenBank/DDBJ databases">
        <title>Draft Genome Sequences of Staphylococcus capitis Strain H36, S. capitis Strain H65, S. cohnii Strain H62, S. hominis Strain H69, Mycobacterium iranicum Strain H39, Plantibacter sp. Strain H53, Pseudomonas oryzihabitans Strain H72, and Microbacterium sp. Strain H83, isolated from residential settings.</title>
        <authorList>
            <person name="Lymperopoulou D."/>
            <person name="Adams R.I."/>
            <person name="Lindow S."/>
            <person name="Coil D.A."/>
            <person name="Jospin G."/>
            <person name="Eisen J.A."/>
        </authorList>
    </citation>
    <scope>NUCLEOTIDE SEQUENCE [LARGE SCALE GENOMIC DNA]</scope>
    <source>
        <strain evidence="1 2">H72</strain>
    </source>
</reference>
<accession>A0A178LJK7</accession>
<dbReference type="AlphaFoldDB" id="A0A178LJK7"/>
<dbReference type="RefSeq" id="WP_064307358.1">
    <property type="nucleotide sequence ID" value="NZ_LWCR01000007.1"/>
</dbReference>
<protein>
    <recommendedName>
        <fullName evidence="3">Glycosyl transferase</fullName>
    </recommendedName>
</protein>
<dbReference type="EMBL" id="LWCR01000007">
    <property type="protein sequence ID" value="OAN30963.1"/>
    <property type="molecule type" value="Genomic_DNA"/>
</dbReference>
<dbReference type="SUPFAM" id="SSF53448">
    <property type="entry name" value="Nucleotide-diphospho-sugar transferases"/>
    <property type="match status" value="1"/>
</dbReference>
<organism evidence="1 2">
    <name type="scientific">Pseudomonas oryzihabitans</name>
    <dbReference type="NCBI Taxonomy" id="47885"/>
    <lineage>
        <taxon>Bacteria</taxon>
        <taxon>Pseudomonadati</taxon>
        <taxon>Pseudomonadota</taxon>
        <taxon>Gammaproteobacteria</taxon>
        <taxon>Pseudomonadales</taxon>
        <taxon>Pseudomonadaceae</taxon>
        <taxon>Pseudomonas</taxon>
    </lineage>
</organism>
<dbReference type="InterPro" id="IPR029044">
    <property type="entry name" value="Nucleotide-diphossugar_trans"/>
</dbReference>
<evidence type="ECO:0008006" key="3">
    <source>
        <dbReference type="Google" id="ProtNLM"/>
    </source>
</evidence>
<gene>
    <name evidence="1" type="ORF">A4V15_14705</name>
</gene>
<proteinExistence type="predicted"/>
<dbReference type="OrthoDB" id="9178965at2"/>
<evidence type="ECO:0000313" key="1">
    <source>
        <dbReference type="EMBL" id="OAN30963.1"/>
    </source>
</evidence>
<comment type="caution">
    <text evidence="1">The sequence shown here is derived from an EMBL/GenBank/DDBJ whole genome shotgun (WGS) entry which is preliminary data.</text>
</comment>
<sequence length="349" mass="39985">MRPTRQLLYFVYGGAQAYRQELKFSLLSALHWRQGQDIALRILTDRPQDYRGWPAEVVAIEAATLREWQGQHGYLHRSKACAIAWALPRADRTLFLDSDTVVQAPLASLFDGIDSGRGLLDIEEWSWRKARTRPEFARFAAALAARGQEPAEETRLYNSGVCGLARAHLPRVERAIALIDDWHGHDEEVHTLEQIALSFSLADLAISEARGSIRHYYAEKRFLHFMLAHFFERYGEDYSPTLQSSWQEVPLTKPLPDVWTRLRVKWQLAGLDKQRASLGRKLLYGCLAPQDSYARACRHVWWERALSERLGGGDRQAFAEGIWPNDLPRPHLADEASAALDYLRKRVRG</sequence>
<dbReference type="Gene3D" id="3.90.550.10">
    <property type="entry name" value="Spore Coat Polysaccharide Biosynthesis Protein SpsA, Chain A"/>
    <property type="match status" value="1"/>
</dbReference>
<dbReference type="Proteomes" id="UP000078356">
    <property type="component" value="Unassembled WGS sequence"/>
</dbReference>
<name>A0A178LJK7_9PSED</name>